<sequence length="430" mass="45539">MNPDAALPTEDYLQALVDHDGGQQAEAAGPRRRPPGTRDASVLAEAAVELFAAAEVTMLPIRWLWHGWLAAGKFHLLGGAPGTGKTTLALALAATLTTAGRWPDGTRCATPRRVVIWSGEDDPADTLVPRLVAAGADLAHVHIVGDVRDQEGERPFDPAQDVPVLAEACARLDDLGLIIVDPIVSAVAADSHKNAEVRRALAPLVDLGQRLGAAVLGITHLSKGTQGREPLERFTGSLAFGALTRIAWATAVMRRAEGAAPRRVFLRVKSNIGPDGGGFGYDLHACDLAAGITTSQVLWGEAIEGEAREIMAQAETPPEAEDEQHAERNEVIQWLREVLAEGPRPAAEVRKLGRNDGIAERTLQRARPRAGVVIRRVGFGRGSVWALAETPPAASAPHQRHLLDPGAAGANGANGTNGETEGDHPKGFER</sequence>
<dbReference type="AlphaFoldDB" id="A0A4R2L8R3"/>
<protein>
    <submittedName>
        <fullName evidence="3">AAA domain-containing protein</fullName>
    </submittedName>
</protein>
<keyword evidence="4" id="KW-1185">Reference proteome</keyword>
<dbReference type="SMART" id="SM00382">
    <property type="entry name" value="AAA"/>
    <property type="match status" value="1"/>
</dbReference>
<feature type="region of interest" description="Disordered" evidence="1">
    <location>
        <begin position="392"/>
        <end position="430"/>
    </location>
</feature>
<comment type="caution">
    <text evidence="3">The sequence shown here is derived from an EMBL/GenBank/DDBJ whole genome shotgun (WGS) entry which is preliminary data.</text>
</comment>
<feature type="compositionally biased region" description="Basic and acidic residues" evidence="1">
    <location>
        <begin position="421"/>
        <end position="430"/>
    </location>
</feature>
<name>A0A4R2L8R3_9GAMM</name>
<feature type="compositionally biased region" description="Low complexity" evidence="1">
    <location>
        <begin position="406"/>
        <end position="419"/>
    </location>
</feature>
<dbReference type="InterPro" id="IPR003593">
    <property type="entry name" value="AAA+_ATPase"/>
</dbReference>
<evidence type="ECO:0000259" key="2">
    <source>
        <dbReference type="SMART" id="SM00382"/>
    </source>
</evidence>
<dbReference type="Proteomes" id="UP000295765">
    <property type="component" value="Unassembled WGS sequence"/>
</dbReference>
<evidence type="ECO:0000313" key="3">
    <source>
        <dbReference type="EMBL" id="TCO83080.1"/>
    </source>
</evidence>
<gene>
    <name evidence="3" type="ORF">EV699_103129</name>
</gene>
<proteinExistence type="predicted"/>
<dbReference type="EMBL" id="SLWY01000003">
    <property type="protein sequence ID" value="TCO83080.1"/>
    <property type="molecule type" value="Genomic_DNA"/>
</dbReference>
<feature type="domain" description="AAA+ ATPase" evidence="2">
    <location>
        <begin position="71"/>
        <end position="244"/>
    </location>
</feature>
<evidence type="ECO:0000256" key="1">
    <source>
        <dbReference type="SAM" id="MobiDB-lite"/>
    </source>
</evidence>
<dbReference type="OrthoDB" id="8905164at2"/>
<dbReference type="SUPFAM" id="SSF52540">
    <property type="entry name" value="P-loop containing nucleoside triphosphate hydrolases"/>
    <property type="match status" value="1"/>
</dbReference>
<dbReference type="InterPro" id="IPR027417">
    <property type="entry name" value="P-loop_NTPase"/>
</dbReference>
<accession>A0A4R2L8R3</accession>
<dbReference type="Pfam" id="PF13481">
    <property type="entry name" value="AAA_25"/>
    <property type="match status" value="1"/>
</dbReference>
<reference evidence="3 4" key="1">
    <citation type="submission" date="2019-03" db="EMBL/GenBank/DDBJ databases">
        <title>Genomic Encyclopedia of Type Strains, Phase IV (KMG-IV): sequencing the most valuable type-strain genomes for metagenomic binning, comparative biology and taxonomic classification.</title>
        <authorList>
            <person name="Goeker M."/>
        </authorList>
    </citation>
    <scope>NUCLEOTIDE SEQUENCE [LARGE SCALE GENOMIC DNA]</scope>
    <source>
        <strain evidence="3 4">DSM 25287</strain>
    </source>
</reference>
<dbReference type="Gene3D" id="3.40.50.300">
    <property type="entry name" value="P-loop containing nucleotide triphosphate hydrolases"/>
    <property type="match status" value="1"/>
</dbReference>
<dbReference type="RefSeq" id="WP_132538808.1">
    <property type="nucleotide sequence ID" value="NZ_SLWY01000003.1"/>
</dbReference>
<evidence type="ECO:0000313" key="4">
    <source>
        <dbReference type="Proteomes" id="UP000295765"/>
    </source>
</evidence>
<organism evidence="3 4">
    <name type="scientific">Plasticicumulans lactativorans</name>
    <dbReference type="NCBI Taxonomy" id="1133106"/>
    <lineage>
        <taxon>Bacteria</taxon>
        <taxon>Pseudomonadati</taxon>
        <taxon>Pseudomonadota</taxon>
        <taxon>Gammaproteobacteria</taxon>
        <taxon>Candidatus Competibacteraceae</taxon>
        <taxon>Plasticicumulans</taxon>
    </lineage>
</organism>